<dbReference type="AlphaFoldDB" id="A0A072QY24"/>
<comment type="caution">
    <text evidence="1">The sequence shown here is derived from an EMBL/GenBank/DDBJ whole genome shotgun (WGS) entry which is preliminary data.</text>
</comment>
<accession>A0A072QY24</accession>
<dbReference type="HOGENOM" id="CLU_2894885_0_0_5"/>
<dbReference type="EMBL" id="ASIV01000008">
    <property type="protein sequence ID" value="KEG18350.1"/>
    <property type="molecule type" value="Genomic_DNA"/>
</dbReference>
<reference evidence="1 2" key="1">
    <citation type="submission" date="2013-04" db="EMBL/GenBank/DDBJ databases">
        <title>The Genome Sequence of Bartonella bacilliformis Ver097.</title>
        <authorList>
            <consortium name="The Broad Institute Genomics Platform"/>
            <consortium name="The Broad Institute Genome Sequencing Center for Infectious Disease"/>
            <person name="Feldgarden M."/>
            <person name="Kirby J."/>
            <person name="Birtles R."/>
            <person name="Dasch G."/>
            <person name="Hendrix L."/>
            <person name="Koehler J."/>
            <person name="Walker B."/>
            <person name="Young S.K."/>
            <person name="Zeng Q."/>
            <person name="Gargeya S."/>
            <person name="Fitzgerald M."/>
            <person name="Haas B."/>
            <person name="Abouelleil A."/>
            <person name="Allen A.W."/>
            <person name="Alvarado L."/>
            <person name="Arachchi H.M."/>
            <person name="Berlin A.M."/>
            <person name="Chapman S.B."/>
            <person name="Gainer-Dewar J."/>
            <person name="Goldberg J."/>
            <person name="Griggs A."/>
            <person name="Gujja S."/>
            <person name="Hansen M."/>
            <person name="Howarth C."/>
            <person name="Imamovic A."/>
            <person name="Ireland A."/>
            <person name="Larimer J."/>
            <person name="McCowan C."/>
            <person name="Murphy C."/>
            <person name="Pearson M."/>
            <person name="Poon T.W."/>
            <person name="Priest M."/>
            <person name="Roberts A."/>
            <person name="Saif S."/>
            <person name="Shea T."/>
            <person name="Sisk P."/>
            <person name="Sykes S."/>
            <person name="Wortman J."/>
            <person name="Nusbaum C."/>
            <person name="Birren B."/>
        </authorList>
    </citation>
    <scope>NUCLEOTIDE SEQUENCE [LARGE SCALE GENOMIC DNA]</scope>
    <source>
        <strain evidence="1 2">Ver097</strain>
    </source>
</reference>
<proteinExistence type="predicted"/>
<name>A0A072QY24_BARBA</name>
<evidence type="ECO:0000313" key="2">
    <source>
        <dbReference type="Proteomes" id="UP000031740"/>
    </source>
</evidence>
<sequence length="62" mass="7003">MIVDFEGSAHLAASYVMSRADIIMVTISGTKLDSRKVITFIAREGKALRYHILIVSYFRNIL</sequence>
<protein>
    <submittedName>
        <fullName evidence="1">Uncharacterized protein</fullName>
    </submittedName>
</protein>
<gene>
    <name evidence="1" type="ORF">H710_01199</name>
</gene>
<dbReference type="Proteomes" id="UP000031740">
    <property type="component" value="Unassembled WGS sequence"/>
</dbReference>
<dbReference type="PATRIC" id="fig|1293911.3.peg.1245"/>
<organism evidence="1 2">
    <name type="scientific">Bartonella bacilliformis Ver097</name>
    <dbReference type="NCBI Taxonomy" id="1293911"/>
    <lineage>
        <taxon>Bacteria</taxon>
        <taxon>Pseudomonadati</taxon>
        <taxon>Pseudomonadota</taxon>
        <taxon>Alphaproteobacteria</taxon>
        <taxon>Hyphomicrobiales</taxon>
        <taxon>Bartonellaceae</taxon>
        <taxon>Bartonella</taxon>
    </lineage>
</organism>
<evidence type="ECO:0000313" key="1">
    <source>
        <dbReference type="EMBL" id="KEG18350.1"/>
    </source>
</evidence>